<dbReference type="InterPro" id="IPR000073">
    <property type="entry name" value="AB_hydrolase_1"/>
</dbReference>
<reference evidence="2" key="1">
    <citation type="journal article" date="2020" name="mSystems">
        <title>Genome- and Community-Level Interaction Insights into Carbon Utilization and Element Cycling Functions of Hydrothermarchaeota in Hydrothermal Sediment.</title>
        <authorList>
            <person name="Zhou Z."/>
            <person name="Liu Y."/>
            <person name="Xu W."/>
            <person name="Pan J."/>
            <person name="Luo Z.H."/>
            <person name="Li M."/>
        </authorList>
    </citation>
    <scope>NUCLEOTIDE SEQUENCE [LARGE SCALE GENOMIC DNA]</scope>
    <source>
        <strain evidence="2">SpSt-1074</strain>
    </source>
</reference>
<comment type="caution">
    <text evidence="2">The sequence shown here is derived from an EMBL/GenBank/DDBJ whole genome shotgun (WGS) entry which is preliminary data.</text>
</comment>
<proteinExistence type="predicted"/>
<dbReference type="PRINTS" id="PR00412">
    <property type="entry name" value="EPOXHYDRLASE"/>
</dbReference>
<keyword evidence="2" id="KW-0378">Hydrolase</keyword>
<dbReference type="AlphaFoldDB" id="A0A7J3VS38"/>
<dbReference type="SUPFAM" id="SSF53474">
    <property type="entry name" value="alpha/beta-Hydrolases"/>
    <property type="match status" value="1"/>
</dbReference>
<dbReference type="InterPro" id="IPR000639">
    <property type="entry name" value="Epox_hydrolase-like"/>
</dbReference>
<dbReference type="PANTHER" id="PTHR46438">
    <property type="entry name" value="ALPHA/BETA-HYDROLASES SUPERFAMILY PROTEIN"/>
    <property type="match status" value="1"/>
</dbReference>
<dbReference type="InterPro" id="IPR029058">
    <property type="entry name" value="AB_hydrolase_fold"/>
</dbReference>
<name>A0A7J3VS38_CALS0</name>
<dbReference type="PRINTS" id="PR00111">
    <property type="entry name" value="ABHYDROLASE"/>
</dbReference>
<sequence>MLGWAELSSWSEHVAAGSKVLVDGVETFYVERGGGRAVLLIHGWASSSFSWRNTLPTLSKSYRTIAVDLPGFGMSQRLPTGLHLELLASHLTSFLDRIRVEKVSLIGHSMGGVVSAYFAASRPSRVEKLVLVNPSLFGSEAGRRPLLMEVGRRRPFGGFLTRLFVSRFVIRRVLRSVYVRKELVDDALVEGYYQSVKRAGTVLLEAVNIMREFSLDVVSRISCPILFVLGRHDTIVPFEKSKQLAEQVGARMYVDPDSGHSVHEENPAAFNNVILEFLEDD</sequence>
<gene>
    <name evidence="2" type="ORF">ENM31_01760</name>
</gene>
<evidence type="ECO:0000313" key="2">
    <source>
        <dbReference type="EMBL" id="HHM44011.1"/>
    </source>
</evidence>
<accession>A0A7J3VS38</accession>
<dbReference type="GO" id="GO:0016787">
    <property type="term" value="F:hydrolase activity"/>
    <property type="evidence" value="ECO:0007669"/>
    <property type="project" value="UniProtKB-KW"/>
</dbReference>
<organism evidence="2">
    <name type="scientific">Caldiarchaeum subterraneum</name>
    <dbReference type="NCBI Taxonomy" id="311458"/>
    <lineage>
        <taxon>Archaea</taxon>
        <taxon>Nitrososphaerota</taxon>
        <taxon>Candidatus Caldarchaeales</taxon>
        <taxon>Candidatus Caldarchaeaceae</taxon>
        <taxon>Candidatus Caldarchaeum</taxon>
    </lineage>
</organism>
<dbReference type="Gene3D" id="3.40.50.1820">
    <property type="entry name" value="alpha/beta hydrolase"/>
    <property type="match status" value="1"/>
</dbReference>
<feature type="domain" description="AB hydrolase-1" evidence="1">
    <location>
        <begin position="37"/>
        <end position="267"/>
    </location>
</feature>
<dbReference type="PANTHER" id="PTHR46438:SF11">
    <property type="entry name" value="LIPASE-RELATED"/>
    <property type="match status" value="1"/>
</dbReference>
<dbReference type="Pfam" id="PF00561">
    <property type="entry name" value="Abhydrolase_1"/>
    <property type="match status" value="1"/>
</dbReference>
<evidence type="ECO:0000259" key="1">
    <source>
        <dbReference type="Pfam" id="PF00561"/>
    </source>
</evidence>
<protein>
    <submittedName>
        <fullName evidence="2">Alpha/beta hydrolase</fullName>
    </submittedName>
</protein>
<dbReference type="EMBL" id="DRXH01000061">
    <property type="protein sequence ID" value="HHM44011.1"/>
    <property type="molecule type" value="Genomic_DNA"/>
</dbReference>